<proteinExistence type="predicted"/>
<evidence type="ECO:0000313" key="1">
    <source>
        <dbReference type="EMBL" id="RBP46597.1"/>
    </source>
</evidence>
<organism evidence="1 2">
    <name type="scientific">Roseimicrobium gellanilyticum</name>
    <dbReference type="NCBI Taxonomy" id="748857"/>
    <lineage>
        <taxon>Bacteria</taxon>
        <taxon>Pseudomonadati</taxon>
        <taxon>Verrucomicrobiota</taxon>
        <taxon>Verrucomicrobiia</taxon>
        <taxon>Verrucomicrobiales</taxon>
        <taxon>Verrucomicrobiaceae</taxon>
        <taxon>Roseimicrobium</taxon>
    </lineage>
</organism>
<gene>
    <name evidence="1" type="ORF">DES53_102989</name>
</gene>
<dbReference type="InterPro" id="IPR026406">
    <property type="entry name" value="Ver/Plancto_CHP"/>
</dbReference>
<name>A0A366HV68_9BACT</name>
<protein>
    <submittedName>
        <fullName evidence="1">Putative repeat protein (TIGR04138 family)</fullName>
    </submittedName>
</protein>
<sequence length="134" mass="15361">MKDYIAFQLAVHEVCRKDSRFSPQAYGFLCETLEHTSKILDRSEGEDRHVSGQELMQGWRDLAVQQFGPMAWFVMCEWGVLSSENVGAMVYNFIEIGYFRKNETDNIEDFSDGVDLETALKKPFIPARLEPGAE</sequence>
<dbReference type="RefSeq" id="WP_113958099.1">
    <property type="nucleotide sequence ID" value="NZ_QNRR01000002.1"/>
</dbReference>
<dbReference type="Proteomes" id="UP000253426">
    <property type="component" value="Unassembled WGS sequence"/>
</dbReference>
<accession>A0A366HV68</accession>
<dbReference type="EMBL" id="QNRR01000002">
    <property type="protein sequence ID" value="RBP46597.1"/>
    <property type="molecule type" value="Genomic_DNA"/>
</dbReference>
<reference evidence="1 2" key="1">
    <citation type="submission" date="2018-06" db="EMBL/GenBank/DDBJ databases">
        <title>Genomic Encyclopedia of Type Strains, Phase IV (KMG-IV): sequencing the most valuable type-strain genomes for metagenomic binning, comparative biology and taxonomic classification.</title>
        <authorList>
            <person name="Goeker M."/>
        </authorList>
    </citation>
    <scope>NUCLEOTIDE SEQUENCE [LARGE SCALE GENOMIC DNA]</scope>
    <source>
        <strain evidence="1 2">DSM 25532</strain>
    </source>
</reference>
<dbReference type="NCBIfam" id="TIGR04138">
    <property type="entry name" value="Plancto_Ver_chp"/>
    <property type="match status" value="1"/>
</dbReference>
<keyword evidence="2" id="KW-1185">Reference proteome</keyword>
<comment type="caution">
    <text evidence="1">The sequence shown here is derived from an EMBL/GenBank/DDBJ whole genome shotgun (WGS) entry which is preliminary data.</text>
</comment>
<dbReference type="OrthoDB" id="9793330at2"/>
<dbReference type="AlphaFoldDB" id="A0A366HV68"/>
<evidence type="ECO:0000313" key="2">
    <source>
        <dbReference type="Proteomes" id="UP000253426"/>
    </source>
</evidence>